<evidence type="ECO:0000256" key="4">
    <source>
        <dbReference type="ARBA" id="ARBA00022989"/>
    </source>
</evidence>
<evidence type="ECO:0000259" key="8">
    <source>
        <dbReference type="Pfam" id="PF01529"/>
    </source>
</evidence>
<comment type="domain">
    <text evidence="7">The DHHC domain is required for palmitoyltransferase activity.</text>
</comment>
<keyword evidence="6 7" id="KW-0012">Acyltransferase</keyword>
<dbReference type="PROSITE" id="PS50216">
    <property type="entry name" value="DHHC"/>
    <property type="match status" value="1"/>
</dbReference>
<evidence type="ECO:0000256" key="7">
    <source>
        <dbReference type="RuleBase" id="RU079119"/>
    </source>
</evidence>
<keyword evidence="10" id="KW-1185">Reference proteome</keyword>
<dbReference type="GO" id="GO:0006974">
    <property type="term" value="P:DNA damage response"/>
    <property type="evidence" value="ECO:0007669"/>
    <property type="project" value="Ensembl"/>
</dbReference>
<keyword evidence="5 7" id="KW-0472">Membrane</keyword>
<feature type="transmembrane region" description="Helical" evidence="7">
    <location>
        <begin position="163"/>
        <end position="186"/>
    </location>
</feature>
<organism evidence="9 10">
    <name type="scientific">Chrysemys picta bellii</name>
    <name type="common">Western painted turtle</name>
    <name type="synonym">Emys bellii</name>
    <dbReference type="NCBI Taxonomy" id="8478"/>
    <lineage>
        <taxon>Eukaryota</taxon>
        <taxon>Metazoa</taxon>
        <taxon>Chordata</taxon>
        <taxon>Craniata</taxon>
        <taxon>Vertebrata</taxon>
        <taxon>Euteleostomi</taxon>
        <taxon>Archelosauria</taxon>
        <taxon>Testudinata</taxon>
        <taxon>Testudines</taxon>
        <taxon>Cryptodira</taxon>
        <taxon>Durocryptodira</taxon>
        <taxon>Testudinoidea</taxon>
        <taxon>Emydidae</taxon>
        <taxon>Chrysemys</taxon>
    </lineage>
</organism>
<proteinExistence type="inferred from homology"/>
<comment type="subcellular location">
    <subcellularLocation>
        <location evidence="1">Membrane</location>
        <topology evidence="1">Multi-pass membrane protein</topology>
    </subcellularLocation>
</comment>
<comment type="catalytic activity">
    <reaction evidence="7">
        <text>L-cysteinyl-[protein] + hexadecanoyl-CoA = S-hexadecanoyl-L-cysteinyl-[protein] + CoA</text>
        <dbReference type="Rhea" id="RHEA:36683"/>
        <dbReference type="Rhea" id="RHEA-COMP:10131"/>
        <dbReference type="Rhea" id="RHEA-COMP:11032"/>
        <dbReference type="ChEBI" id="CHEBI:29950"/>
        <dbReference type="ChEBI" id="CHEBI:57287"/>
        <dbReference type="ChEBI" id="CHEBI:57379"/>
        <dbReference type="ChEBI" id="CHEBI:74151"/>
        <dbReference type="EC" id="2.3.1.225"/>
    </reaction>
</comment>
<comment type="similarity">
    <text evidence="7">Belongs to the DHHC palmitoyltransferase family.</text>
</comment>
<keyword evidence="2 7" id="KW-0808">Transferase</keyword>
<feature type="transmembrane region" description="Helical" evidence="7">
    <location>
        <begin position="231"/>
        <end position="254"/>
    </location>
</feature>
<evidence type="ECO:0000256" key="1">
    <source>
        <dbReference type="ARBA" id="ARBA00004141"/>
    </source>
</evidence>
<evidence type="ECO:0000256" key="2">
    <source>
        <dbReference type="ARBA" id="ARBA00022679"/>
    </source>
</evidence>
<keyword evidence="3 7" id="KW-0812">Transmembrane</keyword>
<dbReference type="Pfam" id="PF01529">
    <property type="entry name" value="DHHC"/>
    <property type="match status" value="1"/>
</dbReference>
<evidence type="ECO:0000256" key="6">
    <source>
        <dbReference type="ARBA" id="ARBA00023315"/>
    </source>
</evidence>
<dbReference type="AlphaFoldDB" id="A0A8C3HCY4"/>
<evidence type="ECO:0000256" key="3">
    <source>
        <dbReference type="ARBA" id="ARBA00022692"/>
    </source>
</evidence>
<dbReference type="GO" id="GO:0019706">
    <property type="term" value="F:protein-cysteine S-palmitoyltransferase activity"/>
    <property type="evidence" value="ECO:0007669"/>
    <property type="project" value="UniProtKB-EC"/>
</dbReference>
<dbReference type="GeneTree" id="ENSGT00940000155032"/>
<dbReference type="InterPro" id="IPR001594">
    <property type="entry name" value="Palmitoyltrfase_DHHC"/>
</dbReference>
<dbReference type="EC" id="2.3.1.225" evidence="7"/>
<dbReference type="Proteomes" id="UP000694380">
    <property type="component" value="Unplaced"/>
</dbReference>
<accession>A0A8C3HCY4</accession>
<dbReference type="GO" id="GO:0001654">
    <property type="term" value="P:eye development"/>
    <property type="evidence" value="ECO:0007669"/>
    <property type="project" value="Ensembl"/>
</dbReference>
<dbReference type="OMA" id="DGIVWDC"/>
<dbReference type="GO" id="GO:0007507">
    <property type="term" value="P:heart development"/>
    <property type="evidence" value="ECO:0007669"/>
    <property type="project" value="Ensembl"/>
</dbReference>
<feature type="domain" description="Palmitoyltransferase DHHC" evidence="8">
    <location>
        <begin position="150"/>
        <end position="266"/>
    </location>
</feature>
<dbReference type="InterPro" id="IPR039859">
    <property type="entry name" value="PFA4/ZDH16/20/ERF2-like"/>
</dbReference>
<dbReference type="Ensembl" id="ENSCPBT00000019178.1">
    <property type="protein sequence ID" value="ENSCPBP00000016204.1"/>
    <property type="gene ID" value="ENSCPBG00000011953.1"/>
</dbReference>
<dbReference type="PANTHER" id="PTHR12246">
    <property type="entry name" value="PALMITOYLTRANSFERASE ZDHHC16"/>
    <property type="match status" value="1"/>
</dbReference>
<gene>
    <name evidence="9" type="primary">ZDHHC16</name>
</gene>
<evidence type="ECO:0000313" key="9">
    <source>
        <dbReference type="Ensembl" id="ENSCPBP00000016204.1"/>
    </source>
</evidence>
<evidence type="ECO:0000313" key="10">
    <source>
        <dbReference type="Proteomes" id="UP000694380"/>
    </source>
</evidence>
<reference evidence="9" key="1">
    <citation type="submission" date="2025-08" db="UniProtKB">
        <authorList>
            <consortium name="Ensembl"/>
        </authorList>
    </citation>
    <scope>IDENTIFICATION</scope>
</reference>
<protein>
    <recommendedName>
        <fullName evidence="7">Palmitoyltransferase</fullName>
        <ecNumber evidence="7">2.3.1.225</ecNumber>
    </recommendedName>
</protein>
<keyword evidence="4 7" id="KW-1133">Transmembrane helix</keyword>
<name>A0A8C3HCY4_CHRPI</name>
<evidence type="ECO:0000256" key="5">
    <source>
        <dbReference type="ARBA" id="ARBA00023136"/>
    </source>
</evidence>
<dbReference type="GO" id="GO:0016020">
    <property type="term" value="C:membrane"/>
    <property type="evidence" value="ECO:0007669"/>
    <property type="project" value="UniProtKB-SubCell"/>
</dbReference>
<sequence>MRSRQRAFAAVMRLCVKCLRVGRRRRFRLAWRAQQLWRYGHLCLRSLLYNSFTNSDVLLDSLFEPIYWLVDHVTRWFGVVSACHLTATRTATAPRGLPPQARSNTVAVSICRKCISPKPARTHHCSICNSICNGGSVPAGPLHIFNPGAAWLNNCVGHYNHRYFFSFCLFMTMGCIYCGISSWDMFREAYAAIERMKMLEKERLQVAANQTYYQTPPPAFSFRQRAFHKSIVYLWVLCSSVALALGALTLWHAALITRGETSIERHINKKERQRLQKKGRVFRNPYSYGAWDNWKVFLGVETRRHWLTRVLLPSTHLPHGTGLSWDRPPCVTEPRTPLLAI</sequence>
<reference evidence="9" key="2">
    <citation type="submission" date="2025-09" db="UniProtKB">
        <authorList>
            <consortium name="Ensembl"/>
        </authorList>
    </citation>
    <scope>IDENTIFICATION</scope>
</reference>